<evidence type="ECO:0000256" key="1">
    <source>
        <dbReference type="ARBA" id="ARBA00008998"/>
    </source>
</evidence>
<feature type="domain" description="NFACT RNA-binding" evidence="3">
    <location>
        <begin position="1"/>
        <end position="115"/>
    </location>
</feature>
<dbReference type="PANTHER" id="PTHR13049:SF2">
    <property type="entry name" value="COILED-COIL DOMAIN-CONTAINING PROTEIN 25"/>
    <property type="match status" value="1"/>
</dbReference>
<proteinExistence type="inferred from homology"/>
<keyword evidence="2" id="KW-0175">Coiled coil</keyword>
<keyword evidence="5" id="KW-1185">Reference proteome</keyword>
<name>A0A4S2MT58_9PEZI</name>
<dbReference type="OrthoDB" id="200398at2759"/>
<dbReference type="EMBL" id="ML220130">
    <property type="protein sequence ID" value="TGZ79668.1"/>
    <property type="molecule type" value="Genomic_DNA"/>
</dbReference>
<evidence type="ECO:0000313" key="4">
    <source>
        <dbReference type="EMBL" id="TGZ79668.1"/>
    </source>
</evidence>
<sequence>MVYYFKSNTVDPPAFIYVGKDKVETRMGGGYLFHVDKLSSAHIYLRIPTSSDDPTSAPAYDINTIPTELLTDCAQLTKANSIEGNKKDNISIVYTPWSNLKKDGSMAVGQVGFKDPKKVKRVMVEKRENPIVNRLNKTKEEKFPDLAMEREMREKEKREAQRKIVLARKKEEAKVAKERKEKAYQKEHMYDDIFTEDALEENSNEHKNAEYWDDFM</sequence>
<feature type="coiled-coil region" evidence="2">
    <location>
        <begin position="150"/>
        <end position="187"/>
    </location>
</feature>
<dbReference type="InParanoid" id="A0A4S2MT58"/>
<organism evidence="4 5">
    <name type="scientific">Ascodesmis nigricans</name>
    <dbReference type="NCBI Taxonomy" id="341454"/>
    <lineage>
        <taxon>Eukaryota</taxon>
        <taxon>Fungi</taxon>
        <taxon>Dikarya</taxon>
        <taxon>Ascomycota</taxon>
        <taxon>Pezizomycotina</taxon>
        <taxon>Pezizomycetes</taxon>
        <taxon>Pezizales</taxon>
        <taxon>Ascodesmidaceae</taxon>
        <taxon>Ascodesmis</taxon>
    </lineage>
</organism>
<dbReference type="Pfam" id="PF05670">
    <property type="entry name" value="NFACT-R_1"/>
    <property type="match status" value="1"/>
</dbReference>
<dbReference type="AlphaFoldDB" id="A0A4S2MT58"/>
<dbReference type="InterPro" id="IPR039730">
    <property type="entry name" value="Jlp2/Ccd25"/>
</dbReference>
<comment type="similarity">
    <text evidence="1">Belongs to the CCDC25 family.</text>
</comment>
<evidence type="ECO:0000313" key="5">
    <source>
        <dbReference type="Proteomes" id="UP000298138"/>
    </source>
</evidence>
<dbReference type="InterPro" id="IPR008532">
    <property type="entry name" value="NFACT_RNA-bd"/>
</dbReference>
<protein>
    <recommendedName>
        <fullName evidence="3">NFACT RNA-binding domain-containing protein</fullName>
    </recommendedName>
</protein>
<evidence type="ECO:0000259" key="3">
    <source>
        <dbReference type="Pfam" id="PF05670"/>
    </source>
</evidence>
<dbReference type="Proteomes" id="UP000298138">
    <property type="component" value="Unassembled WGS sequence"/>
</dbReference>
<accession>A0A4S2MT58</accession>
<dbReference type="FunCoup" id="A0A4S2MT58">
    <property type="interactions" value="552"/>
</dbReference>
<dbReference type="STRING" id="341454.A0A4S2MT58"/>
<reference evidence="4 5" key="1">
    <citation type="submission" date="2019-04" db="EMBL/GenBank/DDBJ databases">
        <title>Comparative genomics and transcriptomics to analyze fruiting body development in filamentous ascomycetes.</title>
        <authorList>
            <consortium name="DOE Joint Genome Institute"/>
            <person name="Lutkenhaus R."/>
            <person name="Traeger S."/>
            <person name="Breuer J."/>
            <person name="Kuo A."/>
            <person name="Lipzen A."/>
            <person name="Pangilinan J."/>
            <person name="Dilworth D."/>
            <person name="Sandor L."/>
            <person name="Poggeler S."/>
            <person name="Barry K."/>
            <person name="Grigoriev I.V."/>
            <person name="Nowrousian M."/>
        </authorList>
    </citation>
    <scope>NUCLEOTIDE SEQUENCE [LARGE SCALE GENOMIC DNA]</scope>
    <source>
        <strain evidence="4 5">CBS 389.68</strain>
    </source>
</reference>
<dbReference type="PANTHER" id="PTHR13049">
    <property type="entry name" value="DUF814-RELATED"/>
    <property type="match status" value="1"/>
</dbReference>
<evidence type="ECO:0000256" key="2">
    <source>
        <dbReference type="SAM" id="Coils"/>
    </source>
</evidence>
<gene>
    <name evidence="4" type="ORF">EX30DRAFT_308723</name>
</gene>